<gene>
    <name evidence="3" type="ORF">BCR35DRAFT_303221</name>
</gene>
<feature type="domain" description="Roadblock/LAMTOR2" evidence="2">
    <location>
        <begin position="63"/>
        <end position="187"/>
    </location>
</feature>
<dbReference type="Pfam" id="PF03259">
    <property type="entry name" value="Robl_LC7"/>
    <property type="match status" value="1"/>
</dbReference>
<keyword evidence="4" id="KW-1185">Reference proteome</keyword>
<dbReference type="PANTHER" id="PTHR10779">
    <property type="entry name" value="DYNEIN LIGHT CHAIN ROADBLOCK"/>
    <property type="match status" value="1"/>
</dbReference>
<evidence type="ECO:0000313" key="3">
    <source>
        <dbReference type="EMBL" id="ORY84144.1"/>
    </source>
</evidence>
<dbReference type="STRING" id="106004.A0A1Y2FLB9"/>
<dbReference type="SUPFAM" id="SSF103196">
    <property type="entry name" value="Roadblock/LC7 domain"/>
    <property type="match status" value="1"/>
</dbReference>
<dbReference type="AlphaFoldDB" id="A0A1Y2FLB9"/>
<proteinExistence type="inferred from homology"/>
<name>A0A1Y2FLB9_9BASI</name>
<sequence>MSSRTSHLDFRVRHCSRRQSRQAAVSCRSTRSELSSDAPFRFLSFACKMASAPTAPLETPPEVDATLTRLTAHKNVKGVLILSRPSGIILRSAGALFPVVAPSTPALPSAPNEEGAEPAAEAANGSASLTNELARAYAKMATRLVETVGSEVRGVEEGDDLRFLRIRTKKHELMITPDELYILIVVQDPN</sequence>
<dbReference type="Proteomes" id="UP000193467">
    <property type="component" value="Unassembled WGS sequence"/>
</dbReference>
<reference evidence="3" key="1">
    <citation type="submission" date="2016-07" db="EMBL/GenBank/DDBJ databases">
        <title>Pervasive Adenine N6-methylation of Active Genes in Fungi.</title>
        <authorList>
            <consortium name="DOE Joint Genome Institute"/>
            <person name="Mondo S.J."/>
            <person name="Dannebaum R.O."/>
            <person name="Kuo R.C."/>
            <person name="Labutti K."/>
            <person name="Haridas S."/>
            <person name="Kuo A."/>
            <person name="Salamov A."/>
            <person name="Ahrendt S.R."/>
            <person name="Lipzen A."/>
            <person name="Sullivan W."/>
            <person name="Andreopoulos W.B."/>
            <person name="Clum A."/>
            <person name="Lindquist E."/>
            <person name="Daum C."/>
            <person name="Ramamoorthy G.K."/>
            <person name="Gryganskyi A."/>
            <person name="Culley D."/>
            <person name="Magnuson J.K."/>
            <person name="James T.Y."/>
            <person name="O'Malley M.A."/>
            <person name="Stajich J.E."/>
            <person name="Spatafora J.W."/>
            <person name="Visel A."/>
            <person name="Grigoriev I.V."/>
        </authorList>
    </citation>
    <scope>NUCLEOTIDE SEQUENCE [LARGE SCALE GENOMIC DNA]</scope>
    <source>
        <strain evidence="3">62-1032</strain>
    </source>
</reference>
<dbReference type="EMBL" id="MCGR01000018">
    <property type="protein sequence ID" value="ORY84144.1"/>
    <property type="molecule type" value="Genomic_DNA"/>
</dbReference>
<evidence type="ECO:0000256" key="1">
    <source>
        <dbReference type="ARBA" id="ARBA00007191"/>
    </source>
</evidence>
<organism evidence="3 4">
    <name type="scientific">Leucosporidium creatinivorum</name>
    <dbReference type="NCBI Taxonomy" id="106004"/>
    <lineage>
        <taxon>Eukaryota</taxon>
        <taxon>Fungi</taxon>
        <taxon>Dikarya</taxon>
        <taxon>Basidiomycota</taxon>
        <taxon>Pucciniomycotina</taxon>
        <taxon>Microbotryomycetes</taxon>
        <taxon>Leucosporidiales</taxon>
        <taxon>Leucosporidium</taxon>
    </lineage>
</organism>
<comment type="similarity">
    <text evidence="1">Belongs to the GAMAD family.</text>
</comment>
<accession>A0A1Y2FLB9</accession>
<dbReference type="OrthoDB" id="9985637at2759"/>
<evidence type="ECO:0000259" key="2">
    <source>
        <dbReference type="SMART" id="SM00960"/>
    </source>
</evidence>
<dbReference type="Gene3D" id="3.30.450.30">
    <property type="entry name" value="Dynein light chain 2a, cytoplasmic"/>
    <property type="match status" value="1"/>
</dbReference>
<dbReference type="InterPro" id="IPR004942">
    <property type="entry name" value="Roadblock/LAMTOR2_dom"/>
</dbReference>
<evidence type="ECO:0000313" key="4">
    <source>
        <dbReference type="Proteomes" id="UP000193467"/>
    </source>
</evidence>
<dbReference type="SMART" id="SM00960">
    <property type="entry name" value="Robl_LC7"/>
    <property type="match status" value="1"/>
</dbReference>
<protein>
    <recommendedName>
        <fullName evidence="2">Roadblock/LAMTOR2 domain-containing protein</fullName>
    </recommendedName>
</protein>
<comment type="caution">
    <text evidence="3">The sequence shown here is derived from an EMBL/GenBank/DDBJ whole genome shotgun (WGS) entry which is preliminary data.</text>
</comment>
<dbReference type="InParanoid" id="A0A1Y2FLB9"/>